<evidence type="ECO:0000313" key="2">
    <source>
        <dbReference type="EMBL" id="OEU06043.1"/>
    </source>
</evidence>
<feature type="chain" id="PRO_5009191944" evidence="1">
    <location>
        <begin position="29"/>
        <end position="178"/>
    </location>
</feature>
<proteinExistence type="predicted"/>
<dbReference type="AlphaFoldDB" id="A0A1E7EKI4"/>
<feature type="signal peptide" evidence="1">
    <location>
        <begin position="1"/>
        <end position="28"/>
    </location>
</feature>
<name>A0A1E7EKI4_9STRA</name>
<evidence type="ECO:0000256" key="1">
    <source>
        <dbReference type="SAM" id="SignalP"/>
    </source>
</evidence>
<sequence length="178" mass="19766">MRLLISFLSSSSMTKIGLFLFSLLEVSAYTLTTTTTRNNNNNIFDSITNIVTGSPTTTATTNDRRRNTGNRISSLLLLNQKGRNIEGLYQRKKKRKCLCPPEDNDDDKDEDDGMDALSLLNEERREVLFAMMGSMWSISATAAAVVGSNPQPVYATYGMDAKIELPDVIAGMNDRSWP</sequence>
<dbReference type="KEGG" id="fcy:FRACYDRAFT_256761"/>
<organism evidence="2 3">
    <name type="scientific">Fragilariopsis cylindrus CCMP1102</name>
    <dbReference type="NCBI Taxonomy" id="635003"/>
    <lineage>
        <taxon>Eukaryota</taxon>
        <taxon>Sar</taxon>
        <taxon>Stramenopiles</taxon>
        <taxon>Ochrophyta</taxon>
        <taxon>Bacillariophyta</taxon>
        <taxon>Bacillariophyceae</taxon>
        <taxon>Bacillariophycidae</taxon>
        <taxon>Bacillariales</taxon>
        <taxon>Bacillariaceae</taxon>
        <taxon>Fragilariopsis</taxon>
    </lineage>
</organism>
<protein>
    <submittedName>
        <fullName evidence="2">Uncharacterized protein</fullName>
    </submittedName>
</protein>
<dbReference type="EMBL" id="KV784432">
    <property type="protein sequence ID" value="OEU06043.1"/>
    <property type="molecule type" value="Genomic_DNA"/>
</dbReference>
<keyword evidence="3" id="KW-1185">Reference proteome</keyword>
<reference evidence="2 3" key="1">
    <citation type="submission" date="2016-09" db="EMBL/GenBank/DDBJ databases">
        <title>Extensive genetic diversity and differential bi-allelic expression allows diatom success in the polar Southern Ocean.</title>
        <authorList>
            <consortium name="DOE Joint Genome Institute"/>
            <person name="Mock T."/>
            <person name="Otillar R.P."/>
            <person name="Strauss J."/>
            <person name="Dupont C."/>
            <person name="Frickenhaus S."/>
            <person name="Maumus F."/>
            <person name="Mcmullan M."/>
            <person name="Sanges R."/>
            <person name="Schmutz J."/>
            <person name="Toseland A."/>
            <person name="Valas R."/>
            <person name="Veluchamy A."/>
            <person name="Ward B.J."/>
            <person name="Allen A."/>
            <person name="Barry K."/>
            <person name="Falciatore A."/>
            <person name="Ferrante M."/>
            <person name="Fortunato A.E."/>
            <person name="Gloeckner G."/>
            <person name="Gruber A."/>
            <person name="Hipkin R."/>
            <person name="Janech M."/>
            <person name="Kroth P."/>
            <person name="Leese F."/>
            <person name="Lindquist E."/>
            <person name="Lyon B.R."/>
            <person name="Martin J."/>
            <person name="Mayer C."/>
            <person name="Parker M."/>
            <person name="Quesneville H."/>
            <person name="Raymond J."/>
            <person name="Uhlig C."/>
            <person name="Valentin K.U."/>
            <person name="Worden A.Z."/>
            <person name="Armbrust E.V."/>
            <person name="Bowler C."/>
            <person name="Green B."/>
            <person name="Moulton V."/>
            <person name="Van Oosterhout C."/>
            <person name="Grigoriev I."/>
        </authorList>
    </citation>
    <scope>NUCLEOTIDE SEQUENCE [LARGE SCALE GENOMIC DNA]</scope>
    <source>
        <strain evidence="2 3">CCMP1102</strain>
    </source>
</reference>
<keyword evidence="1" id="KW-0732">Signal</keyword>
<gene>
    <name evidence="2" type="ORF">FRACYDRAFT_256761</name>
</gene>
<dbReference type="InParanoid" id="A0A1E7EKI4"/>
<evidence type="ECO:0000313" key="3">
    <source>
        <dbReference type="Proteomes" id="UP000095751"/>
    </source>
</evidence>
<accession>A0A1E7EKI4</accession>
<dbReference type="Proteomes" id="UP000095751">
    <property type="component" value="Unassembled WGS sequence"/>
</dbReference>